<dbReference type="GeneID" id="115728245"/>
<feature type="transmembrane region" description="Helical" evidence="8">
    <location>
        <begin position="52"/>
        <end position="72"/>
    </location>
</feature>
<evidence type="ECO:0000313" key="10">
    <source>
        <dbReference type="Proteomes" id="UP000827889"/>
    </source>
</evidence>
<evidence type="ECO:0000256" key="8">
    <source>
        <dbReference type="SAM" id="Phobius"/>
    </source>
</evidence>
<organism evidence="10 11">
    <name type="scientific">Rhodamnia argentea</name>
    <dbReference type="NCBI Taxonomy" id="178133"/>
    <lineage>
        <taxon>Eukaryota</taxon>
        <taxon>Viridiplantae</taxon>
        <taxon>Streptophyta</taxon>
        <taxon>Embryophyta</taxon>
        <taxon>Tracheophyta</taxon>
        <taxon>Spermatophyta</taxon>
        <taxon>Magnoliopsida</taxon>
        <taxon>eudicotyledons</taxon>
        <taxon>Gunneridae</taxon>
        <taxon>Pentapetalae</taxon>
        <taxon>rosids</taxon>
        <taxon>malvids</taxon>
        <taxon>Myrtales</taxon>
        <taxon>Myrtaceae</taxon>
        <taxon>Myrtoideae</taxon>
        <taxon>Myrteae</taxon>
        <taxon>Australasian group</taxon>
        <taxon>Rhodamnia</taxon>
    </lineage>
</organism>
<comment type="subcellular location">
    <subcellularLocation>
        <location evidence="1">Membrane</location>
        <topology evidence="1">Multi-pass membrane protein</topology>
    </subcellularLocation>
</comment>
<dbReference type="GO" id="GO:0015293">
    <property type="term" value="F:symporter activity"/>
    <property type="evidence" value="ECO:0007669"/>
    <property type="project" value="UniProtKB-KW"/>
</dbReference>
<evidence type="ECO:0000256" key="7">
    <source>
        <dbReference type="SAM" id="MobiDB-lite"/>
    </source>
</evidence>
<feature type="transmembrane region" description="Helical" evidence="8">
    <location>
        <begin position="398"/>
        <end position="419"/>
    </location>
</feature>
<feature type="region of interest" description="Disordered" evidence="7">
    <location>
        <begin position="471"/>
        <end position="502"/>
    </location>
</feature>
<evidence type="ECO:0000256" key="3">
    <source>
        <dbReference type="ARBA" id="ARBA00022692"/>
    </source>
</evidence>
<reference evidence="11" key="1">
    <citation type="submission" date="2025-08" db="UniProtKB">
        <authorList>
            <consortium name="RefSeq"/>
        </authorList>
    </citation>
    <scope>IDENTIFICATION</scope>
    <source>
        <tissue evidence="11">Leaf</tissue>
    </source>
</reference>
<feature type="transmembrane region" description="Helical" evidence="8">
    <location>
        <begin position="262"/>
        <end position="279"/>
    </location>
</feature>
<feature type="transmembrane region" description="Helical" evidence="8">
    <location>
        <begin position="333"/>
        <end position="361"/>
    </location>
</feature>
<dbReference type="InterPro" id="IPR005828">
    <property type="entry name" value="MFS_sugar_transport-like"/>
</dbReference>
<evidence type="ECO:0000256" key="5">
    <source>
        <dbReference type="ARBA" id="ARBA00023136"/>
    </source>
</evidence>
<keyword evidence="3 8" id="KW-0812">Transmembrane</keyword>
<dbReference type="SUPFAM" id="SSF103473">
    <property type="entry name" value="MFS general substrate transporter"/>
    <property type="match status" value="1"/>
</dbReference>
<evidence type="ECO:0000256" key="2">
    <source>
        <dbReference type="ARBA" id="ARBA00022448"/>
    </source>
</evidence>
<feature type="transmembrane region" description="Helical" evidence="8">
    <location>
        <begin position="291"/>
        <end position="313"/>
    </location>
</feature>
<keyword evidence="10" id="KW-1185">Reference proteome</keyword>
<evidence type="ECO:0000256" key="1">
    <source>
        <dbReference type="ARBA" id="ARBA00004141"/>
    </source>
</evidence>
<feature type="transmembrane region" description="Helical" evidence="8">
    <location>
        <begin position="22"/>
        <end position="40"/>
    </location>
</feature>
<dbReference type="InterPro" id="IPR003663">
    <property type="entry name" value="Sugar/inositol_transpt"/>
</dbReference>
<dbReference type="GO" id="GO:0016020">
    <property type="term" value="C:membrane"/>
    <property type="evidence" value="ECO:0007669"/>
    <property type="project" value="UniProtKB-SubCell"/>
</dbReference>
<dbReference type="PANTHER" id="PTHR48020:SF49">
    <property type="entry name" value="SUGAR TRANSPORTER"/>
    <property type="match status" value="1"/>
</dbReference>
<dbReference type="OrthoDB" id="6339427at2759"/>
<dbReference type="PROSITE" id="PS50850">
    <property type="entry name" value="MFS"/>
    <property type="match status" value="1"/>
</dbReference>
<dbReference type="NCBIfam" id="TIGR00879">
    <property type="entry name" value="SP"/>
    <property type="match status" value="1"/>
</dbReference>
<dbReference type="Gene3D" id="1.20.1250.20">
    <property type="entry name" value="MFS general substrate transporter like domains"/>
    <property type="match status" value="1"/>
</dbReference>
<dbReference type="RefSeq" id="XP_030514447.2">
    <property type="nucleotide sequence ID" value="XM_030658587.2"/>
</dbReference>
<feature type="domain" description="Major facilitator superfamily (MFS) profile" evidence="9">
    <location>
        <begin position="1"/>
        <end position="423"/>
    </location>
</feature>
<dbReference type="Proteomes" id="UP000827889">
    <property type="component" value="Chromosome 11"/>
</dbReference>
<name>A0A8B8MWH1_9MYRT</name>
<dbReference type="AlphaFoldDB" id="A0A8B8MWH1"/>
<evidence type="ECO:0000256" key="6">
    <source>
        <dbReference type="RuleBase" id="RU003346"/>
    </source>
</evidence>
<dbReference type="InterPro" id="IPR036259">
    <property type="entry name" value="MFS_trans_sf"/>
</dbReference>
<proteinExistence type="inferred from homology"/>
<feature type="transmembrane region" description="Helical" evidence="8">
    <location>
        <begin position="110"/>
        <end position="130"/>
    </location>
</feature>
<feature type="transmembrane region" description="Helical" evidence="8">
    <location>
        <begin position="136"/>
        <end position="157"/>
    </location>
</feature>
<sequence>MSDAAAYIKKDKRITDNQVDTLAGYLYWLSILGSFIAGGISDRIGRHSTIMWTGGFFSIGTLLMGLAYNNALITVGRIVNQVSIGSALAIAPVYIAEISPDSSRGSLTSLPEVAINFGTLFGYLCNYFISKLKSRRHFLVGLGAISPFLVTIGVFTMPESPRWLVMQGRSGDANDILERTYNSQHEASRRLAEIEEAVGNMQRTGRGVWRELWLHRSPFVWHMIICVLGINIIQQALGIDIILLYSNRIFEKAGVTSSNEKLFWTIIVHIVKATFFLIATGYLDKVGRKKLLLGSISATTVMLAALGICLNIISDANNIIGDANKSHEEHNWAVAYCIPLLLLYVASVSSGVGPIASVYSAEIFPLRLRAQGYAVGIIANQVTGLALSTIFLKDYHATTAVFSFMVCGFFAFAFVYFIMPETEGRALEDIWKLFVEYFVRRSTAGERERQRDIGAVEAAAMELQRNVEAMEAGTRSTAGDIELQRNTEAAEAAARVDTEASP</sequence>
<dbReference type="KEGG" id="rarg:115728245"/>
<accession>A0A8B8MWH1</accession>
<dbReference type="InterPro" id="IPR050814">
    <property type="entry name" value="Myo-inositol_Transporter"/>
</dbReference>
<evidence type="ECO:0000259" key="9">
    <source>
        <dbReference type="PROSITE" id="PS50850"/>
    </source>
</evidence>
<feature type="transmembrane region" description="Helical" evidence="8">
    <location>
        <begin position="373"/>
        <end position="392"/>
    </location>
</feature>
<dbReference type="PRINTS" id="PR00171">
    <property type="entry name" value="SUGRTRNSPORT"/>
</dbReference>
<dbReference type="PANTHER" id="PTHR48020">
    <property type="entry name" value="PROTON MYO-INOSITOL COTRANSPORTER"/>
    <property type="match status" value="1"/>
</dbReference>
<dbReference type="GO" id="GO:0015144">
    <property type="term" value="F:carbohydrate transmembrane transporter activity"/>
    <property type="evidence" value="ECO:0007669"/>
    <property type="project" value="InterPro"/>
</dbReference>
<dbReference type="InterPro" id="IPR020846">
    <property type="entry name" value="MFS_dom"/>
</dbReference>
<gene>
    <name evidence="11" type="primary">LOC115728245</name>
</gene>
<feature type="transmembrane region" description="Helical" evidence="8">
    <location>
        <begin position="78"/>
        <end position="98"/>
    </location>
</feature>
<protein>
    <submittedName>
        <fullName evidence="11">Polyol transporter 5-like</fullName>
    </submittedName>
</protein>
<comment type="similarity">
    <text evidence="6">Belongs to the major facilitator superfamily. Sugar transporter (TC 2.A.1.1) family.</text>
</comment>
<feature type="transmembrane region" description="Helical" evidence="8">
    <location>
        <begin position="219"/>
        <end position="242"/>
    </location>
</feature>
<evidence type="ECO:0000256" key="4">
    <source>
        <dbReference type="ARBA" id="ARBA00022989"/>
    </source>
</evidence>
<keyword evidence="5 8" id="KW-0472">Membrane</keyword>
<dbReference type="Pfam" id="PF00083">
    <property type="entry name" value="Sugar_tr"/>
    <property type="match status" value="1"/>
</dbReference>
<keyword evidence="2 6" id="KW-0813">Transport</keyword>
<evidence type="ECO:0000313" key="11">
    <source>
        <dbReference type="RefSeq" id="XP_030514447.2"/>
    </source>
</evidence>
<keyword evidence="4 8" id="KW-1133">Transmembrane helix</keyword>